<protein>
    <submittedName>
        <fullName evidence="2">Glycosyltransferase</fullName>
    </submittedName>
</protein>
<keyword evidence="3" id="KW-1185">Reference proteome</keyword>
<dbReference type="PANTHER" id="PTHR43685">
    <property type="entry name" value="GLYCOSYLTRANSFERASE"/>
    <property type="match status" value="1"/>
</dbReference>
<comment type="caution">
    <text evidence="2">The sequence shown here is derived from an EMBL/GenBank/DDBJ whole genome shotgun (WGS) entry which is preliminary data.</text>
</comment>
<dbReference type="Proteomes" id="UP000470082">
    <property type="component" value="Unassembled WGS sequence"/>
</dbReference>
<evidence type="ECO:0000313" key="2">
    <source>
        <dbReference type="EMBL" id="MSS00533.1"/>
    </source>
</evidence>
<dbReference type="Gene3D" id="3.90.550.10">
    <property type="entry name" value="Spore Coat Polysaccharide Biosynthesis Protein SpsA, Chain A"/>
    <property type="match status" value="2"/>
</dbReference>
<sequence>MKIKTFIHNILKFGLITTLKQRKLTKKRQKLSLKDIQSFHMVDDAVLSSQRNIKFKEGILFSIITPLYNTPKEYLEELIESVKKQTYENWELCFADGSDFSHNYVEDICKKCILEDKRIKYIKLTENKGISENTNECIKIAKGNYYVLLDHDDLLHPSALFEAAKVIEEKNADFIYTDEAKFSKKPELIDNIYNFNFKSGFGIDELRSHNYICHLTIFNKSLIQNEKVIYRKEFDGSQDHDMVLRLTEKAKCIVHIPKVLYYWRVHENSVSKNINVKSYCIDSAIKAVTEQLIRNNENGIVYSSFPFQTLYKIDYKYDPKVNITIILHHCENRNILEKNIKELRKIGDFEIIYLYSEPISSLGGINFISNNINFSDQINQAVKQSSNEFILLLECGCVPKNLDCIYQLLMHVQRKNIGSVSGKVINKDNTVYYAGIALDFSKNDCIYRFGELSTTMDYGYEAMLSYVRNTTIQSDTCLIFKKELFNKINGFNDIKGYECIDFSLRLFSEGYRNVWTPYALFSKINKNNDYSYDSSEFYGFWNGMKEEYLNDSIKKIHLV</sequence>
<dbReference type="Pfam" id="PF00535">
    <property type="entry name" value="Glycos_transf_2"/>
    <property type="match status" value="1"/>
</dbReference>
<evidence type="ECO:0000313" key="3">
    <source>
        <dbReference type="Proteomes" id="UP000470082"/>
    </source>
</evidence>
<gene>
    <name evidence="2" type="ORF">FYJ50_00125</name>
</gene>
<dbReference type="EMBL" id="VUMM01000001">
    <property type="protein sequence ID" value="MSS00533.1"/>
    <property type="molecule type" value="Genomic_DNA"/>
</dbReference>
<dbReference type="GO" id="GO:0016740">
    <property type="term" value="F:transferase activity"/>
    <property type="evidence" value="ECO:0007669"/>
    <property type="project" value="UniProtKB-KW"/>
</dbReference>
<dbReference type="SUPFAM" id="SSF53448">
    <property type="entry name" value="Nucleotide-diphospho-sugar transferases"/>
    <property type="match status" value="2"/>
</dbReference>
<dbReference type="CDD" id="cd04184">
    <property type="entry name" value="GT2_RfbC_Mx_like"/>
    <property type="match status" value="1"/>
</dbReference>
<reference evidence="2 3" key="1">
    <citation type="submission" date="2019-08" db="EMBL/GenBank/DDBJ databases">
        <title>In-depth cultivation of the pig gut microbiome towards novel bacterial diversity and tailored functional studies.</title>
        <authorList>
            <person name="Wylensek D."/>
            <person name="Hitch T.C.A."/>
            <person name="Clavel T."/>
        </authorList>
    </citation>
    <scope>NUCLEOTIDE SEQUENCE [LARGE SCALE GENOMIC DNA]</scope>
    <source>
        <strain evidence="2 3">LKV-178-WT-2G</strain>
    </source>
</reference>
<dbReference type="InterPro" id="IPR029044">
    <property type="entry name" value="Nucleotide-diphossugar_trans"/>
</dbReference>
<name>A0A7X2N1X7_9FIRM</name>
<feature type="domain" description="Glycosyltransferase 2-like" evidence="1">
    <location>
        <begin position="62"/>
        <end position="223"/>
    </location>
</feature>
<dbReference type="InterPro" id="IPR001173">
    <property type="entry name" value="Glyco_trans_2-like"/>
</dbReference>
<dbReference type="PANTHER" id="PTHR43685:SF2">
    <property type="entry name" value="GLYCOSYLTRANSFERASE 2-LIKE DOMAIN-CONTAINING PROTEIN"/>
    <property type="match status" value="1"/>
</dbReference>
<accession>A0A7X2N1X7</accession>
<proteinExistence type="predicted"/>
<dbReference type="InterPro" id="IPR050834">
    <property type="entry name" value="Glycosyltransf_2"/>
</dbReference>
<organism evidence="2 3">
    <name type="scientific">Floccifex porci</name>
    <dbReference type="NCBI Taxonomy" id="2606629"/>
    <lineage>
        <taxon>Bacteria</taxon>
        <taxon>Bacillati</taxon>
        <taxon>Bacillota</taxon>
        <taxon>Erysipelotrichia</taxon>
        <taxon>Erysipelotrichales</taxon>
        <taxon>Erysipelotrichaceae</taxon>
        <taxon>Floccifex</taxon>
    </lineage>
</organism>
<dbReference type="RefSeq" id="WP_154459008.1">
    <property type="nucleotide sequence ID" value="NZ_VUMM01000001.1"/>
</dbReference>
<keyword evidence="2" id="KW-0808">Transferase</keyword>
<dbReference type="AlphaFoldDB" id="A0A7X2N1X7"/>
<evidence type="ECO:0000259" key="1">
    <source>
        <dbReference type="Pfam" id="PF00535"/>
    </source>
</evidence>